<keyword evidence="5" id="KW-0663">Pyridoxal phosphate</keyword>
<dbReference type="SUPFAM" id="SSF53383">
    <property type="entry name" value="PLP-dependent transferases"/>
    <property type="match status" value="1"/>
</dbReference>
<dbReference type="PIRSF" id="PIRSF005572">
    <property type="entry name" value="NifS"/>
    <property type="match status" value="1"/>
</dbReference>
<dbReference type="InterPro" id="IPR015424">
    <property type="entry name" value="PyrdxlP-dep_Trfase"/>
</dbReference>
<evidence type="ECO:0000256" key="1">
    <source>
        <dbReference type="ARBA" id="ARBA00001933"/>
    </source>
</evidence>
<dbReference type="GO" id="GO:0030170">
    <property type="term" value="F:pyridoxal phosphate binding"/>
    <property type="evidence" value="ECO:0007669"/>
    <property type="project" value="InterPro"/>
</dbReference>
<evidence type="ECO:0000256" key="3">
    <source>
        <dbReference type="ARBA" id="ARBA00012239"/>
    </source>
</evidence>
<dbReference type="AlphaFoldDB" id="A0A381SC52"/>
<evidence type="ECO:0000313" key="8">
    <source>
        <dbReference type="EMBL" id="SVA01672.1"/>
    </source>
</evidence>
<dbReference type="InterPro" id="IPR015421">
    <property type="entry name" value="PyrdxlP-dep_Trfase_major"/>
</dbReference>
<reference evidence="8" key="1">
    <citation type="submission" date="2018-05" db="EMBL/GenBank/DDBJ databases">
        <authorList>
            <person name="Lanie J.A."/>
            <person name="Ng W.-L."/>
            <person name="Kazmierczak K.M."/>
            <person name="Andrzejewski T.M."/>
            <person name="Davidsen T.M."/>
            <person name="Wayne K.J."/>
            <person name="Tettelin H."/>
            <person name="Glass J.I."/>
            <person name="Rusch D."/>
            <person name="Podicherti R."/>
            <person name="Tsui H.-C.T."/>
            <person name="Winkler M.E."/>
        </authorList>
    </citation>
    <scope>NUCLEOTIDE SEQUENCE</scope>
</reference>
<evidence type="ECO:0000256" key="6">
    <source>
        <dbReference type="ARBA" id="ARBA00050776"/>
    </source>
</evidence>
<protein>
    <recommendedName>
        <fullName evidence="3">cysteine desulfurase</fullName>
        <ecNumber evidence="3">2.8.1.7</ecNumber>
    </recommendedName>
</protein>
<dbReference type="InterPro" id="IPR015422">
    <property type="entry name" value="PyrdxlP-dep_Trfase_small"/>
</dbReference>
<comment type="catalytic activity">
    <reaction evidence="6">
        <text>(sulfur carrier)-H + L-cysteine = (sulfur carrier)-SH + L-alanine</text>
        <dbReference type="Rhea" id="RHEA:43892"/>
        <dbReference type="Rhea" id="RHEA-COMP:14737"/>
        <dbReference type="Rhea" id="RHEA-COMP:14739"/>
        <dbReference type="ChEBI" id="CHEBI:29917"/>
        <dbReference type="ChEBI" id="CHEBI:35235"/>
        <dbReference type="ChEBI" id="CHEBI:57972"/>
        <dbReference type="ChEBI" id="CHEBI:64428"/>
        <dbReference type="EC" id="2.8.1.7"/>
    </reaction>
</comment>
<dbReference type="GO" id="GO:0031071">
    <property type="term" value="F:cysteine desulfurase activity"/>
    <property type="evidence" value="ECO:0007669"/>
    <property type="project" value="UniProtKB-EC"/>
</dbReference>
<organism evidence="8">
    <name type="scientific">marine metagenome</name>
    <dbReference type="NCBI Taxonomy" id="408172"/>
    <lineage>
        <taxon>unclassified sequences</taxon>
        <taxon>metagenomes</taxon>
        <taxon>ecological metagenomes</taxon>
    </lineage>
</organism>
<dbReference type="Pfam" id="PF00266">
    <property type="entry name" value="Aminotran_5"/>
    <property type="match status" value="1"/>
</dbReference>
<dbReference type="GO" id="GO:0006534">
    <property type="term" value="P:cysteine metabolic process"/>
    <property type="evidence" value="ECO:0007669"/>
    <property type="project" value="InterPro"/>
</dbReference>
<gene>
    <name evidence="8" type="ORF">METZ01_LOCUS54526</name>
</gene>
<comment type="similarity">
    <text evidence="2">Belongs to the class-V pyridoxal-phosphate-dependent aminotransferase family. Csd subfamily.</text>
</comment>
<dbReference type="EC" id="2.8.1.7" evidence="3"/>
<comment type="cofactor">
    <cofactor evidence="1">
        <name>pyridoxal 5'-phosphate</name>
        <dbReference type="ChEBI" id="CHEBI:597326"/>
    </cofactor>
</comment>
<dbReference type="PANTHER" id="PTHR43586">
    <property type="entry name" value="CYSTEINE DESULFURASE"/>
    <property type="match status" value="1"/>
</dbReference>
<dbReference type="CDD" id="cd06453">
    <property type="entry name" value="SufS_like"/>
    <property type="match status" value="1"/>
</dbReference>
<dbReference type="InterPro" id="IPR010970">
    <property type="entry name" value="Cys_dSase_SufS"/>
</dbReference>
<name>A0A381SC52_9ZZZZ</name>
<evidence type="ECO:0000256" key="2">
    <source>
        <dbReference type="ARBA" id="ARBA00010447"/>
    </source>
</evidence>
<dbReference type="Gene3D" id="3.90.1150.10">
    <property type="entry name" value="Aspartate Aminotransferase, domain 1"/>
    <property type="match status" value="1"/>
</dbReference>
<evidence type="ECO:0000256" key="5">
    <source>
        <dbReference type="ARBA" id="ARBA00022898"/>
    </source>
</evidence>
<dbReference type="Gene3D" id="3.40.640.10">
    <property type="entry name" value="Type I PLP-dependent aspartate aminotransferase-like (Major domain)"/>
    <property type="match status" value="1"/>
</dbReference>
<proteinExistence type="inferred from homology"/>
<evidence type="ECO:0000256" key="4">
    <source>
        <dbReference type="ARBA" id="ARBA00022679"/>
    </source>
</evidence>
<dbReference type="InterPro" id="IPR000192">
    <property type="entry name" value="Aminotrans_V_dom"/>
</dbReference>
<dbReference type="InterPro" id="IPR016454">
    <property type="entry name" value="Cysteine_dSase"/>
</dbReference>
<feature type="domain" description="Aminotransferase class V" evidence="7">
    <location>
        <begin position="24"/>
        <end position="392"/>
    </location>
</feature>
<dbReference type="PANTHER" id="PTHR43586:SF8">
    <property type="entry name" value="CYSTEINE DESULFURASE 1, CHLOROPLASTIC"/>
    <property type="match status" value="1"/>
</dbReference>
<keyword evidence="4" id="KW-0808">Transferase</keyword>
<dbReference type="EMBL" id="UINC01002928">
    <property type="protein sequence ID" value="SVA01672.1"/>
    <property type="molecule type" value="Genomic_DNA"/>
</dbReference>
<evidence type="ECO:0000259" key="7">
    <source>
        <dbReference type="Pfam" id="PF00266"/>
    </source>
</evidence>
<dbReference type="NCBIfam" id="TIGR01979">
    <property type="entry name" value="sufS"/>
    <property type="match status" value="1"/>
</dbReference>
<accession>A0A381SC52</accession>
<sequence length="404" mass="45077">MKNFDPIQIRKDFPIYSNIENPFVYLDNAATTQRPSIVLNELNKYYTQFNANVHRAIYTIGEQATQAYENAREKIAKFIGADNSSIIFTRGTTESINLVAYAWARNNLSSNDEILVTEMEHHSNLVPWQLAAKATGASLKYIPLNEDGTLDLNDPDKYFNNKTKFVAVIHQSNVLGTINPINKIVEMAHCVGAKTLIDGAQWVPHGHTDLSQINSDFYAFSGHKMLGPTGVGILYGKPEILDEMEPFQGGGEMIKSVSMHDATWNEIPYKFEAGTPNIAQAIGLGAAVQYINDLGLDNIHHHSERLIQYALDKLKQINGLKIHGNQNKRGPVVSFEIEDVHPQDLAQFLDQDGIAIRAGQHCTQPIMNKLGVFATSRASFYIYNTEDDIDAFCKSIEKTASVFK</sequence>